<name>A0A835Z2U6_9STRA</name>
<gene>
    <name evidence="2" type="ORF">JKP88DRAFT_309594</name>
</gene>
<comment type="caution">
    <text evidence="2">The sequence shown here is derived from an EMBL/GenBank/DDBJ whole genome shotgun (WGS) entry which is preliminary data.</text>
</comment>
<proteinExistence type="predicted"/>
<reference evidence="2" key="1">
    <citation type="submission" date="2021-02" db="EMBL/GenBank/DDBJ databases">
        <title>First Annotated Genome of the Yellow-green Alga Tribonema minus.</title>
        <authorList>
            <person name="Mahan K.M."/>
        </authorList>
    </citation>
    <scope>NUCLEOTIDE SEQUENCE</scope>
    <source>
        <strain evidence="2">UTEX B ZZ1240</strain>
    </source>
</reference>
<evidence type="ECO:0000313" key="2">
    <source>
        <dbReference type="EMBL" id="KAG5186216.1"/>
    </source>
</evidence>
<accession>A0A835Z2U6</accession>
<dbReference type="AlphaFoldDB" id="A0A835Z2U6"/>
<keyword evidence="3" id="KW-1185">Reference proteome</keyword>
<dbReference type="OrthoDB" id="5061070at2759"/>
<feature type="region of interest" description="Disordered" evidence="1">
    <location>
        <begin position="346"/>
        <end position="370"/>
    </location>
</feature>
<feature type="non-terminal residue" evidence="2">
    <location>
        <position position="522"/>
    </location>
</feature>
<dbReference type="EMBL" id="JAFCMP010000112">
    <property type="protein sequence ID" value="KAG5186216.1"/>
    <property type="molecule type" value="Genomic_DNA"/>
</dbReference>
<organism evidence="2 3">
    <name type="scientific">Tribonema minus</name>
    <dbReference type="NCBI Taxonomy" id="303371"/>
    <lineage>
        <taxon>Eukaryota</taxon>
        <taxon>Sar</taxon>
        <taxon>Stramenopiles</taxon>
        <taxon>Ochrophyta</taxon>
        <taxon>PX clade</taxon>
        <taxon>Xanthophyceae</taxon>
        <taxon>Tribonematales</taxon>
        <taxon>Tribonemataceae</taxon>
        <taxon>Tribonema</taxon>
    </lineage>
</organism>
<feature type="non-terminal residue" evidence="2">
    <location>
        <position position="1"/>
    </location>
</feature>
<sequence>PFFTSVPSGRVGRGRESAYFSNEAFVAGVRRAERDDSMHVAAKLGPTAGTQCLPHVGVSRLRRFLERRVEDCYRRNVARIVPLLQRELTKAEGRLLSTERELSALSLDQLKASAEEYREHFVRALGSAIQGTIHAPPDQFGETLESEQLQAGSFVDAGRVDGDKWERLMEVEVGNTNHRLVGGAQYHRVLREFAFAVRHMPSPEITDDEIANAAGIGDMHDGVNFMRAACVIAVEKARLGFDPLLESLRVRAVHVLKRLFAVVEHMLKREGLSMSESHQKPFSFIVRRIYENFIEASIDDCLVRCRDDLKALTRFVTWDLNERSSGALHRSLPDTSMVQIYSLAVEQRSRRRSTSSGSGGRNQQQAPAKENVLDQWQAANSAGLGGAGSVNHKDYFDLMQLMEEAACTRSNAERTGAVVAALVRHVMASWREHFARGVAMKFNCFFLMPFVDAFPFYLRAELDKVYGGDGVADLFDIAEARAALARRREELIAECKACHQIQGKFDLINAQLNSAHALYDSD</sequence>
<dbReference type="Proteomes" id="UP000664859">
    <property type="component" value="Unassembled WGS sequence"/>
</dbReference>
<protein>
    <submittedName>
        <fullName evidence="2">Uncharacterized protein</fullName>
    </submittedName>
</protein>
<evidence type="ECO:0000313" key="3">
    <source>
        <dbReference type="Proteomes" id="UP000664859"/>
    </source>
</evidence>
<evidence type="ECO:0000256" key="1">
    <source>
        <dbReference type="SAM" id="MobiDB-lite"/>
    </source>
</evidence>